<gene>
    <name evidence="1" type="ORF">BDN72DRAFT_877708</name>
</gene>
<accession>A0ACD3AZ14</accession>
<organism evidence="1 2">
    <name type="scientific">Pluteus cervinus</name>
    <dbReference type="NCBI Taxonomy" id="181527"/>
    <lineage>
        <taxon>Eukaryota</taxon>
        <taxon>Fungi</taxon>
        <taxon>Dikarya</taxon>
        <taxon>Basidiomycota</taxon>
        <taxon>Agaricomycotina</taxon>
        <taxon>Agaricomycetes</taxon>
        <taxon>Agaricomycetidae</taxon>
        <taxon>Agaricales</taxon>
        <taxon>Pluteineae</taxon>
        <taxon>Pluteaceae</taxon>
        <taxon>Pluteus</taxon>
    </lineage>
</organism>
<dbReference type="EMBL" id="ML208311">
    <property type="protein sequence ID" value="TFK70534.1"/>
    <property type="molecule type" value="Genomic_DNA"/>
</dbReference>
<evidence type="ECO:0000313" key="2">
    <source>
        <dbReference type="Proteomes" id="UP000308600"/>
    </source>
</evidence>
<name>A0ACD3AZ14_9AGAR</name>
<keyword evidence="2" id="KW-1185">Reference proteome</keyword>
<sequence>MNRPGQPQQRPPSLAPNPGLAGQFRPPYPAYGMPPRNVNVLPTGTYVPGLQPSNHRTPSQQPPGQNMLPQPAPGFIQRAQNSFAFGGGLGQHQTTNSLQQQQQPQPPSQQQQTNGTSNSLPPHLSQTPLGTAPPVSSANDVGLDPNDFPALGSTPSSNNPGTTNASTLPNSVTASYASQAGTGVPLGGAGSSGAGTLGGGTPTSGTIGQTRDFTPDDFPALGGQTQPSSQNQNSSQPESHPHPPGLNGFQQHNDQVQQHRPSLAGQLGGTIQQSTPGMLNIGAAQARSIHPGFQQQPGQSEADKQHRPGYATKLNQALHAWNTPSGNPSPQLGTNNHNGSHANPNPSTTHLNAPPGVPLPAAYNQSTQTTHSSGAIANLAPGLASYQSNGLPPVEPMSNPGNANPNPNNHITSTAGSSQNVNQVLQGNTTLPQHHPQTPAQQVLMSAADRWGLLGLLAMIKNAGSDLDQGLTSVGTDLGAMGLDMSYSGNLYSTFITPWSDQSAAHAVEPDFHLPPCYAVQTQPPGPTKTETFSEETLFFMFYSSPRDALQEVAAQELYNRTWRYHKELRLWIIKEVGSTPSQKVPGGEQGLYTYWDYNNWSKERKEMTVLYGDLEEKSAPAFLPGPGLVPTPQGQSQAAVLNQQQQQQQQQQPNQLPSTQRGAFQMGMAGL</sequence>
<dbReference type="Proteomes" id="UP000308600">
    <property type="component" value="Unassembled WGS sequence"/>
</dbReference>
<evidence type="ECO:0000313" key="1">
    <source>
        <dbReference type="EMBL" id="TFK70534.1"/>
    </source>
</evidence>
<protein>
    <submittedName>
        <fullName evidence="1">Uncharacterized protein</fullName>
    </submittedName>
</protein>
<reference evidence="1 2" key="1">
    <citation type="journal article" date="2019" name="Nat. Ecol. Evol.">
        <title>Megaphylogeny resolves global patterns of mushroom evolution.</title>
        <authorList>
            <person name="Varga T."/>
            <person name="Krizsan K."/>
            <person name="Foldi C."/>
            <person name="Dima B."/>
            <person name="Sanchez-Garcia M."/>
            <person name="Sanchez-Ramirez S."/>
            <person name="Szollosi G.J."/>
            <person name="Szarkandi J.G."/>
            <person name="Papp V."/>
            <person name="Albert L."/>
            <person name="Andreopoulos W."/>
            <person name="Angelini C."/>
            <person name="Antonin V."/>
            <person name="Barry K.W."/>
            <person name="Bougher N.L."/>
            <person name="Buchanan P."/>
            <person name="Buyck B."/>
            <person name="Bense V."/>
            <person name="Catcheside P."/>
            <person name="Chovatia M."/>
            <person name="Cooper J."/>
            <person name="Damon W."/>
            <person name="Desjardin D."/>
            <person name="Finy P."/>
            <person name="Geml J."/>
            <person name="Haridas S."/>
            <person name="Hughes K."/>
            <person name="Justo A."/>
            <person name="Karasinski D."/>
            <person name="Kautmanova I."/>
            <person name="Kiss B."/>
            <person name="Kocsube S."/>
            <person name="Kotiranta H."/>
            <person name="LaButti K.M."/>
            <person name="Lechner B.E."/>
            <person name="Liimatainen K."/>
            <person name="Lipzen A."/>
            <person name="Lukacs Z."/>
            <person name="Mihaltcheva S."/>
            <person name="Morgado L.N."/>
            <person name="Niskanen T."/>
            <person name="Noordeloos M.E."/>
            <person name="Ohm R.A."/>
            <person name="Ortiz-Santana B."/>
            <person name="Ovrebo C."/>
            <person name="Racz N."/>
            <person name="Riley R."/>
            <person name="Savchenko A."/>
            <person name="Shiryaev A."/>
            <person name="Soop K."/>
            <person name="Spirin V."/>
            <person name="Szebenyi C."/>
            <person name="Tomsovsky M."/>
            <person name="Tulloss R.E."/>
            <person name="Uehling J."/>
            <person name="Grigoriev I.V."/>
            <person name="Vagvolgyi C."/>
            <person name="Papp T."/>
            <person name="Martin F.M."/>
            <person name="Miettinen O."/>
            <person name="Hibbett D.S."/>
            <person name="Nagy L.G."/>
        </authorList>
    </citation>
    <scope>NUCLEOTIDE SEQUENCE [LARGE SCALE GENOMIC DNA]</scope>
    <source>
        <strain evidence="1 2">NL-1719</strain>
    </source>
</reference>
<proteinExistence type="predicted"/>